<comment type="similarity">
    <text evidence="1">Belongs to the ABC transporter superfamily.</text>
</comment>
<dbReference type="Pfam" id="PF00005">
    <property type="entry name" value="ABC_tran"/>
    <property type="match status" value="1"/>
</dbReference>
<dbReference type="GO" id="GO:0005524">
    <property type="term" value="F:ATP binding"/>
    <property type="evidence" value="ECO:0007669"/>
    <property type="project" value="UniProtKB-KW"/>
</dbReference>
<feature type="domain" description="ABC transporter" evidence="5">
    <location>
        <begin position="2"/>
        <end position="232"/>
    </location>
</feature>
<reference evidence="6" key="1">
    <citation type="submission" date="2021-01" db="EMBL/GenBank/DDBJ databases">
        <title>Modified the classification status of verrucomicrobia.</title>
        <authorList>
            <person name="Feng X."/>
        </authorList>
    </citation>
    <scope>NUCLEOTIDE SEQUENCE</scope>
    <source>
        <strain evidence="6">5K15</strain>
    </source>
</reference>
<dbReference type="AlphaFoldDB" id="A0AAE2VD43"/>
<accession>A0AAE2VD43</accession>
<dbReference type="InterPro" id="IPR027417">
    <property type="entry name" value="P-loop_NTPase"/>
</dbReference>
<keyword evidence="7" id="KW-1185">Reference proteome</keyword>
<evidence type="ECO:0000256" key="2">
    <source>
        <dbReference type="ARBA" id="ARBA00022448"/>
    </source>
</evidence>
<dbReference type="PROSITE" id="PS00211">
    <property type="entry name" value="ABC_TRANSPORTER_1"/>
    <property type="match status" value="1"/>
</dbReference>
<protein>
    <submittedName>
        <fullName evidence="6">ABC transporter ATP-binding protein</fullName>
    </submittedName>
</protein>
<dbReference type="CDD" id="cd03264">
    <property type="entry name" value="ABC_drug_resistance_like"/>
    <property type="match status" value="1"/>
</dbReference>
<comment type="caution">
    <text evidence="6">The sequence shown here is derived from an EMBL/GenBank/DDBJ whole genome shotgun (WGS) entry which is preliminary data.</text>
</comment>
<dbReference type="PROSITE" id="PS50893">
    <property type="entry name" value="ABC_TRANSPORTER_2"/>
    <property type="match status" value="1"/>
</dbReference>
<keyword evidence="2" id="KW-0813">Transport</keyword>
<organism evidence="6 7">
    <name type="scientific">Oceaniferula flava</name>
    <dbReference type="NCBI Taxonomy" id="2800421"/>
    <lineage>
        <taxon>Bacteria</taxon>
        <taxon>Pseudomonadati</taxon>
        <taxon>Verrucomicrobiota</taxon>
        <taxon>Verrucomicrobiia</taxon>
        <taxon>Verrucomicrobiales</taxon>
        <taxon>Verrucomicrobiaceae</taxon>
        <taxon>Oceaniferula</taxon>
    </lineage>
</organism>
<dbReference type="InterPro" id="IPR003439">
    <property type="entry name" value="ABC_transporter-like_ATP-bd"/>
</dbReference>
<dbReference type="EMBL" id="JAENIG010000002">
    <property type="protein sequence ID" value="MBK1854099.1"/>
    <property type="molecule type" value="Genomic_DNA"/>
</dbReference>
<dbReference type="InterPro" id="IPR017871">
    <property type="entry name" value="ABC_transporter-like_CS"/>
</dbReference>
<dbReference type="RefSeq" id="WP_309488705.1">
    <property type="nucleotide sequence ID" value="NZ_JAENIG010000002.1"/>
</dbReference>
<dbReference type="InterPro" id="IPR003593">
    <property type="entry name" value="AAA+_ATPase"/>
</dbReference>
<keyword evidence="3" id="KW-0547">Nucleotide-binding</keyword>
<dbReference type="Gene3D" id="3.40.50.300">
    <property type="entry name" value="P-loop containing nucleotide triphosphate hydrolases"/>
    <property type="match status" value="1"/>
</dbReference>
<dbReference type="PANTHER" id="PTHR43335">
    <property type="entry name" value="ABC TRANSPORTER, ATP-BINDING PROTEIN"/>
    <property type="match status" value="1"/>
</dbReference>
<dbReference type="Proteomes" id="UP000634206">
    <property type="component" value="Unassembled WGS sequence"/>
</dbReference>
<evidence type="ECO:0000313" key="7">
    <source>
        <dbReference type="Proteomes" id="UP000634206"/>
    </source>
</evidence>
<gene>
    <name evidence="6" type="ORF">JIN83_03970</name>
</gene>
<dbReference type="GO" id="GO:0016887">
    <property type="term" value="F:ATP hydrolysis activity"/>
    <property type="evidence" value="ECO:0007669"/>
    <property type="project" value="InterPro"/>
</dbReference>
<evidence type="ECO:0000256" key="4">
    <source>
        <dbReference type="ARBA" id="ARBA00022840"/>
    </source>
</evidence>
<keyword evidence="4 6" id="KW-0067">ATP-binding</keyword>
<sequence>MLKIKSLSKTYSNGIHALRNISLELEPGIFGLLGPNGAGKSTLMRTIATLQLPDSGQIQLDGLDFIQEPRKARERIGYLPQDFGVYPRVTAREMLDYLAALKGIGPSAARRAEVARQLEKVNLTEAADQRLDTYSGGMKQRFGIAAALQGKPELVIVDEPTAGLDPSERRRFQLLLTEAAKDCILILSSHIVEDIAGLCSNMAIMHKGQLVLEGDPSTLTHELEGQVWEFSTSLEKLPHFQQNLRVLSWLPKQDAIIVHAWTEPGAYQPTPSCVAVEPTLEDLYAFHTR</sequence>
<name>A0AAE2VD43_9BACT</name>
<evidence type="ECO:0000259" key="5">
    <source>
        <dbReference type="PROSITE" id="PS50893"/>
    </source>
</evidence>
<dbReference type="SUPFAM" id="SSF52540">
    <property type="entry name" value="P-loop containing nucleoside triphosphate hydrolases"/>
    <property type="match status" value="1"/>
</dbReference>
<evidence type="ECO:0000313" key="6">
    <source>
        <dbReference type="EMBL" id="MBK1854099.1"/>
    </source>
</evidence>
<evidence type="ECO:0000256" key="3">
    <source>
        <dbReference type="ARBA" id="ARBA00022741"/>
    </source>
</evidence>
<dbReference type="SMART" id="SM00382">
    <property type="entry name" value="AAA"/>
    <property type="match status" value="1"/>
</dbReference>
<evidence type="ECO:0000256" key="1">
    <source>
        <dbReference type="ARBA" id="ARBA00005417"/>
    </source>
</evidence>
<proteinExistence type="inferred from homology"/>
<dbReference type="PANTHER" id="PTHR43335:SF2">
    <property type="entry name" value="ABC TRANSPORTER, ATP-BINDING PROTEIN"/>
    <property type="match status" value="1"/>
</dbReference>